<keyword evidence="3" id="KW-1185">Reference proteome</keyword>
<proteinExistence type="predicted"/>
<name>A0AAD7IIU7_9AGAR</name>
<dbReference type="Proteomes" id="UP001215280">
    <property type="component" value="Unassembled WGS sequence"/>
</dbReference>
<evidence type="ECO:0000256" key="1">
    <source>
        <dbReference type="SAM" id="MobiDB-lite"/>
    </source>
</evidence>
<organism evidence="2 3">
    <name type="scientific">Mycena maculata</name>
    <dbReference type="NCBI Taxonomy" id="230809"/>
    <lineage>
        <taxon>Eukaryota</taxon>
        <taxon>Fungi</taxon>
        <taxon>Dikarya</taxon>
        <taxon>Basidiomycota</taxon>
        <taxon>Agaricomycotina</taxon>
        <taxon>Agaricomycetes</taxon>
        <taxon>Agaricomycetidae</taxon>
        <taxon>Agaricales</taxon>
        <taxon>Marasmiineae</taxon>
        <taxon>Mycenaceae</taxon>
        <taxon>Mycena</taxon>
    </lineage>
</organism>
<reference evidence="2" key="1">
    <citation type="submission" date="2023-03" db="EMBL/GenBank/DDBJ databases">
        <title>Massive genome expansion in bonnet fungi (Mycena s.s.) driven by repeated elements and novel gene families across ecological guilds.</title>
        <authorList>
            <consortium name="Lawrence Berkeley National Laboratory"/>
            <person name="Harder C.B."/>
            <person name="Miyauchi S."/>
            <person name="Viragh M."/>
            <person name="Kuo A."/>
            <person name="Thoen E."/>
            <person name="Andreopoulos B."/>
            <person name="Lu D."/>
            <person name="Skrede I."/>
            <person name="Drula E."/>
            <person name="Henrissat B."/>
            <person name="Morin E."/>
            <person name="Kohler A."/>
            <person name="Barry K."/>
            <person name="LaButti K."/>
            <person name="Morin E."/>
            <person name="Salamov A."/>
            <person name="Lipzen A."/>
            <person name="Mereny Z."/>
            <person name="Hegedus B."/>
            <person name="Baldrian P."/>
            <person name="Stursova M."/>
            <person name="Weitz H."/>
            <person name="Taylor A."/>
            <person name="Grigoriev I.V."/>
            <person name="Nagy L.G."/>
            <person name="Martin F."/>
            <person name="Kauserud H."/>
        </authorList>
    </citation>
    <scope>NUCLEOTIDE SEQUENCE</scope>
    <source>
        <strain evidence="2">CBHHK188m</strain>
    </source>
</reference>
<dbReference type="EMBL" id="JARJLG010000113">
    <property type="protein sequence ID" value="KAJ7743257.1"/>
    <property type="molecule type" value="Genomic_DNA"/>
</dbReference>
<gene>
    <name evidence="2" type="ORF">DFH07DRAFT_964203</name>
</gene>
<sequence>MMRPRQRYSLLPSSDDRTSSSVPSFEDEDEEELLTRPPPIVYPHDPRFDQPTPPTWQRVGLILIIVVSVALADWDYNLESGPVHWENGLWKSPSVHRVV</sequence>
<evidence type="ECO:0000313" key="2">
    <source>
        <dbReference type="EMBL" id="KAJ7743257.1"/>
    </source>
</evidence>
<feature type="compositionally biased region" description="Low complexity" evidence="1">
    <location>
        <begin position="9"/>
        <end position="24"/>
    </location>
</feature>
<dbReference type="AlphaFoldDB" id="A0AAD7IIU7"/>
<protein>
    <submittedName>
        <fullName evidence="2">Uncharacterized protein</fullName>
    </submittedName>
</protein>
<evidence type="ECO:0000313" key="3">
    <source>
        <dbReference type="Proteomes" id="UP001215280"/>
    </source>
</evidence>
<comment type="caution">
    <text evidence="2">The sequence shown here is derived from an EMBL/GenBank/DDBJ whole genome shotgun (WGS) entry which is preliminary data.</text>
</comment>
<accession>A0AAD7IIU7</accession>
<feature type="region of interest" description="Disordered" evidence="1">
    <location>
        <begin position="1"/>
        <end position="51"/>
    </location>
</feature>